<keyword evidence="1" id="KW-0812">Transmembrane</keyword>
<feature type="transmembrane region" description="Helical" evidence="1">
    <location>
        <begin position="49"/>
        <end position="67"/>
    </location>
</feature>
<accession>A0A6A4PFI6</accession>
<evidence type="ECO:0000313" key="3">
    <source>
        <dbReference type="Proteomes" id="UP000447434"/>
    </source>
</evidence>
<sequence length="69" mass="7937">MMICTYIHTYIHTYIYCILKTIAFHSFVLSRLLSSTNSPSISHSPMPPSLVIIINISYFISFLHTCIQI</sequence>
<keyword evidence="3" id="KW-1185">Reference proteome</keyword>
<gene>
    <name evidence="2" type="ORF">Lalb_Chr14g0370891</name>
</gene>
<evidence type="ECO:0000313" key="2">
    <source>
        <dbReference type="EMBL" id="KAE9600247.1"/>
    </source>
</evidence>
<reference evidence="3" key="1">
    <citation type="journal article" date="2020" name="Nat. Commun.">
        <title>Genome sequence of the cluster root forming white lupin.</title>
        <authorList>
            <person name="Hufnagel B."/>
            <person name="Marques A."/>
            <person name="Soriano A."/>
            <person name="Marques L."/>
            <person name="Divol F."/>
            <person name="Doumas P."/>
            <person name="Sallet E."/>
            <person name="Mancinotti D."/>
            <person name="Carrere S."/>
            <person name="Marande W."/>
            <person name="Arribat S."/>
            <person name="Keller J."/>
            <person name="Huneau C."/>
            <person name="Blein T."/>
            <person name="Aime D."/>
            <person name="Laguerre M."/>
            <person name="Taylor J."/>
            <person name="Schubert V."/>
            <person name="Nelson M."/>
            <person name="Geu-Flores F."/>
            <person name="Crespi M."/>
            <person name="Gallardo-Guerrero K."/>
            <person name="Delaux P.-M."/>
            <person name="Salse J."/>
            <person name="Berges H."/>
            <person name="Guyot R."/>
            <person name="Gouzy J."/>
            <person name="Peret B."/>
        </authorList>
    </citation>
    <scope>NUCLEOTIDE SEQUENCE [LARGE SCALE GENOMIC DNA]</scope>
    <source>
        <strain evidence="3">cv. Amiga</strain>
    </source>
</reference>
<dbReference type="AlphaFoldDB" id="A0A6A4PFI6"/>
<protein>
    <submittedName>
        <fullName evidence="2">Uncharacterized protein</fullName>
    </submittedName>
</protein>
<dbReference type="EMBL" id="WOCE01000014">
    <property type="protein sequence ID" value="KAE9600247.1"/>
    <property type="molecule type" value="Genomic_DNA"/>
</dbReference>
<feature type="transmembrane region" description="Helical" evidence="1">
    <location>
        <begin position="7"/>
        <end position="29"/>
    </location>
</feature>
<evidence type="ECO:0000256" key="1">
    <source>
        <dbReference type="SAM" id="Phobius"/>
    </source>
</evidence>
<name>A0A6A4PFI6_LUPAL</name>
<keyword evidence="1" id="KW-1133">Transmembrane helix</keyword>
<organism evidence="2 3">
    <name type="scientific">Lupinus albus</name>
    <name type="common">White lupine</name>
    <name type="synonym">Lupinus termis</name>
    <dbReference type="NCBI Taxonomy" id="3870"/>
    <lineage>
        <taxon>Eukaryota</taxon>
        <taxon>Viridiplantae</taxon>
        <taxon>Streptophyta</taxon>
        <taxon>Embryophyta</taxon>
        <taxon>Tracheophyta</taxon>
        <taxon>Spermatophyta</taxon>
        <taxon>Magnoliopsida</taxon>
        <taxon>eudicotyledons</taxon>
        <taxon>Gunneridae</taxon>
        <taxon>Pentapetalae</taxon>
        <taxon>rosids</taxon>
        <taxon>fabids</taxon>
        <taxon>Fabales</taxon>
        <taxon>Fabaceae</taxon>
        <taxon>Papilionoideae</taxon>
        <taxon>50 kb inversion clade</taxon>
        <taxon>genistoids sensu lato</taxon>
        <taxon>core genistoids</taxon>
        <taxon>Genisteae</taxon>
        <taxon>Lupinus</taxon>
    </lineage>
</organism>
<comment type="caution">
    <text evidence="2">The sequence shown here is derived from an EMBL/GenBank/DDBJ whole genome shotgun (WGS) entry which is preliminary data.</text>
</comment>
<keyword evidence="1" id="KW-0472">Membrane</keyword>
<proteinExistence type="predicted"/>
<dbReference type="Proteomes" id="UP000447434">
    <property type="component" value="Chromosome 14"/>
</dbReference>